<evidence type="ECO:0000313" key="1">
    <source>
        <dbReference type="EMBL" id="KYN42723.1"/>
    </source>
</evidence>
<dbReference type="AlphaFoldDB" id="A0A151JZW9"/>
<accession>A0A151JZW9</accession>
<proteinExistence type="predicted"/>
<dbReference type="Proteomes" id="UP000078541">
    <property type="component" value="Unassembled WGS sequence"/>
</dbReference>
<reference evidence="1 2" key="1">
    <citation type="submission" date="2016-03" db="EMBL/GenBank/DDBJ databases">
        <title>Trachymyrmex septentrionalis WGS genome.</title>
        <authorList>
            <person name="Nygaard S."/>
            <person name="Hu H."/>
            <person name="Boomsma J."/>
            <person name="Zhang G."/>
        </authorList>
    </citation>
    <scope>NUCLEOTIDE SEQUENCE [LARGE SCALE GENOMIC DNA]</scope>
    <source>
        <strain evidence="1">Tsep2-gDNA-1</strain>
        <tissue evidence="1">Whole body</tissue>
    </source>
</reference>
<evidence type="ECO:0000313" key="2">
    <source>
        <dbReference type="Proteomes" id="UP000078541"/>
    </source>
</evidence>
<dbReference type="EMBL" id="KQ981319">
    <property type="protein sequence ID" value="KYN42723.1"/>
    <property type="molecule type" value="Genomic_DNA"/>
</dbReference>
<sequence>MICARVSFLTPSCLRSCWGSLKIITFSARCAANTAMRPYGRKKRFEGMNCFQDVRRWKARRGKGVDSENQKGDRRNYIRSGRGDVVEWKEERFRDIGKEREEERKREKVEQR</sequence>
<name>A0A151JZW9_9HYME</name>
<gene>
    <name evidence="1" type="ORF">ALC56_02852</name>
</gene>
<protein>
    <submittedName>
        <fullName evidence="1">Uncharacterized protein</fullName>
    </submittedName>
</protein>
<organism evidence="1 2">
    <name type="scientific">Trachymyrmex septentrionalis</name>
    <dbReference type="NCBI Taxonomy" id="34720"/>
    <lineage>
        <taxon>Eukaryota</taxon>
        <taxon>Metazoa</taxon>
        <taxon>Ecdysozoa</taxon>
        <taxon>Arthropoda</taxon>
        <taxon>Hexapoda</taxon>
        <taxon>Insecta</taxon>
        <taxon>Pterygota</taxon>
        <taxon>Neoptera</taxon>
        <taxon>Endopterygota</taxon>
        <taxon>Hymenoptera</taxon>
        <taxon>Apocrita</taxon>
        <taxon>Aculeata</taxon>
        <taxon>Formicoidea</taxon>
        <taxon>Formicidae</taxon>
        <taxon>Myrmicinae</taxon>
        <taxon>Trachymyrmex</taxon>
    </lineage>
</organism>
<keyword evidence="2" id="KW-1185">Reference proteome</keyword>